<proteinExistence type="predicted"/>
<dbReference type="GO" id="GO:0016787">
    <property type="term" value="F:hydrolase activity"/>
    <property type="evidence" value="ECO:0007669"/>
    <property type="project" value="UniProtKB-KW"/>
</dbReference>
<dbReference type="EMBL" id="GGEC01044527">
    <property type="protein sequence ID" value="MBX25011.1"/>
    <property type="molecule type" value="Transcribed_RNA"/>
</dbReference>
<keyword evidence="1" id="KW-0378">Hydrolase</keyword>
<reference evidence="1" key="1">
    <citation type="submission" date="2018-02" db="EMBL/GenBank/DDBJ databases">
        <title>Rhizophora mucronata_Transcriptome.</title>
        <authorList>
            <person name="Meera S.P."/>
            <person name="Sreeshan A."/>
            <person name="Augustine A."/>
        </authorList>
    </citation>
    <scope>NUCLEOTIDE SEQUENCE</scope>
    <source>
        <tissue evidence="1">Leaf</tissue>
    </source>
</reference>
<organism evidence="1">
    <name type="scientific">Rhizophora mucronata</name>
    <name type="common">Asiatic mangrove</name>
    <dbReference type="NCBI Taxonomy" id="61149"/>
    <lineage>
        <taxon>Eukaryota</taxon>
        <taxon>Viridiplantae</taxon>
        <taxon>Streptophyta</taxon>
        <taxon>Embryophyta</taxon>
        <taxon>Tracheophyta</taxon>
        <taxon>Spermatophyta</taxon>
        <taxon>Magnoliopsida</taxon>
        <taxon>eudicotyledons</taxon>
        <taxon>Gunneridae</taxon>
        <taxon>Pentapetalae</taxon>
        <taxon>rosids</taxon>
        <taxon>fabids</taxon>
        <taxon>Malpighiales</taxon>
        <taxon>Rhizophoraceae</taxon>
        <taxon>Rhizophora</taxon>
    </lineage>
</organism>
<accession>A0A2P2M473</accession>
<dbReference type="AlphaFoldDB" id="A0A2P2M473"/>
<protein>
    <submittedName>
        <fullName evidence="1">Ubiquitin carboxyl-terminal hydrolase 8-like isoform X1</fullName>
    </submittedName>
</protein>
<name>A0A2P2M473_RHIMU</name>
<sequence>MSRLTENLRFTQISKSTFGFSVRLVSLPLATLRLFKSLFHVFLVRGLSVFPSMDDDFLSSSGDDNNNFLDLDFDQRSSSFASVATATASTFNNKRRLLSSYSCVDDGDEDGEHCQAEKLYLVPHRWWREAKCDADQVGVFYNVSWKEVSGHDHEDGDEEIVLNLREEENYKSDDLEEGSSCRECALISGPMWLQPLKRHIDSKGVENDPPNPLAAEDYFQDMFLIRIRLSLSLETNSLIVKIGLKVNFPHLAIFCFLHLL</sequence>
<evidence type="ECO:0000313" key="1">
    <source>
        <dbReference type="EMBL" id="MBX25011.1"/>
    </source>
</evidence>